<evidence type="ECO:0000256" key="5">
    <source>
        <dbReference type="ARBA" id="ARBA00023253"/>
    </source>
</evidence>
<comment type="pathway">
    <text evidence="2">Protein modification; protein glycosylation.</text>
</comment>
<keyword evidence="6" id="KW-0119">Carbohydrate metabolism</keyword>
<evidence type="ECO:0000256" key="6">
    <source>
        <dbReference type="ARBA" id="ARBA00023277"/>
    </source>
</evidence>
<dbReference type="AlphaFoldDB" id="A0AAD6UJC2"/>
<evidence type="ECO:0000256" key="7">
    <source>
        <dbReference type="ARBA" id="ARBA00025803"/>
    </source>
</evidence>
<evidence type="ECO:0000256" key="3">
    <source>
        <dbReference type="ARBA" id="ARBA00022679"/>
    </source>
</evidence>
<dbReference type="GO" id="GO:0005783">
    <property type="term" value="C:endoplasmic reticulum"/>
    <property type="evidence" value="ECO:0007669"/>
    <property type="project" value="UniProtKB-SubCell"/>
</dbReference>
<evidence type="ECO:0000256" key="4">
    <source>
        <dbReference type="ARBA" id="ARBA00022824"/>
    </source>
</evidence>
<proteinExistence type="inferred from homology"/>
<dbReference type="Pfam" id="PF10250">
    <property type="entry name" value="O-FucT"/>
    <property type="match status" value="1"/>
</dbReference>
<dbReference type="EMBL" id="JARJCN010000002">
    <property type="protein sequence ID" value="KAJ7103289.1"/>
    <property type="molecule type" value="Genomic_DNA"/>
</dbReference>
<comment type="caution">
    <text evidence="9">The sequence shown here is derived from an EMBL/GenBank/DDBJ whole genome shotgun (WGS) entry which is preliminary data.</text>
</comment>
<accession>A0AAD6UJC2</accession>
<gene>
    <name evidence="9" type="ORF">B0H15DRAFT_811759</name>
</gene>
<evidence type="ECO:0000313" key="10">
    <source>
        <dbReference type="Proteomes" id="UP001222325"/>
    </source>
</evidence>
<name>A0AAD6UJC2_9AGAR</name>
<reference evidence="9" key="1">
    <citation type="submission" date="2023-03" db="EMBL/GenBank/DDBJ databases">
        <title>Massive genome expansion in bonnet fungi (Mycena s.s.) driven by repeated elements and novel gene families across ecological guilds.</title>
        <authorList>
            <consortium name="Lawrence Berkeley National Laboratory"/>
            <person name="Harder C.B."/>
            <person name="Miyauchi S."/>
            <person name="Viragh M."/>
            <person name="Kuo A."/>
            <person name="Thoen E."/>
            <person name="Andreopoulos B."/>
            <person name="Lu D."/>
            <person name="Skrede I."/>
            <person name="Drula E."/>
            <person name="Henrissat B."/>
            <person name="Morin E."/>
            <person name="Kohler A."/>
            <person name="Barry K."/>
            <person name="LaButti K."/>
            <person name="Morin E."/>
            <person name="Salamov A."/>
            <person name="Lipzen A."/>
            <person name="Mereny Z."/>
            <person name="Hegedus B."/>
            <person name="Baldrian P."/>
            <person name="Stursova M."/>
            <person name="Weitz H."/>
            <person name="Taylor A."/>
            <person name="Grigoriev I.V."/>
            <person name="Nagy L.G."/>
            <person name="Martin F."/>
            <person name="Kauserud H."/>
        </authorList>
    </citation>
    <scope>NUCLEOTIDE SEQUENCE</scope>
    <source>
        <strain evidence="9">CBHHK173m</strain>
    </source>
</reference>
<evidence type="ECO:0000256" key="1">
    <source>
        <dbReference type="ARBA" id="ARBA00004240"/>
    </source>
</evidence>
<comment type="similarity">
    <text evidence="7">Belongs to the glycosyltransferase 68 family.</text>
</comment>
<keyword evidence="4" id="KW-0256">Endoplasmic reticulum</keyword>
<comment type="subcellular location">
    <subcellularLocation>
        <location evidence="1">Endoplasmic reticulum</location>
    </subcellularLocation>
</comment>
<sequence>MMEQSPRISQSAQSYYDARSPTRLTFWRIRRSKRFTALCGGLICLALFALPNLRANISWREPIVDADPLDPLLFLSEITSPDAPSVVSESSIVVDSLDPALFLSGKPTNSFRDNLRPDVQYITSWPAGGWTNQVISVMNLVYLGIITDRVTVLPKFTATHIGYHRPGLAFGDVFDLPRLRKALGRQVLEWRDVKDEKSEILDDLGCWSVWLSVSSESRPRGEAVTRSLKLDVSYTKAPAWVKMKPGYKHDQHATFWALSSLAFPSTRESSIVPAIPSPSHNVSLEPDEHMLCYDFLYYLAALQPFEITRMDYSPAWRRAGTLMRWTPELEQLGDESVRRTLGVEGNEPTPLFISVHMRHGDFQGWCSKGFAADECFAPLSVVARRVREVQDEILQRKGTEVTHIIATSDEKNTTWWGQVAEMGWKTPDHSQMQERYGGWDSVLIDAVIQSQGAGYVGTDRSTMSRLAGRRVQDWRGGPIRFVKWGKPGADD</sequence>
<keyword evidence="10" id="KW-1185">Reference proteome</keyword>
<dbReference type="CDD" id="cd11296">
    <property type="entry name" value="O-FucT_like"/>
    <property type="match status" value="1"/>
</dbReference>
<evidence type="ECO:0000256" key="8">
    <source>
        <dbReference type="ARBA" id="ARBA00026232"/>
    </source>
</evidence>
<dbReference type="InterPro" id="IPR019378">
    <property type="entry name" value="GDP-Fuc_O-FucTrfase"/>
</dbReference>
<dbReference type="PANTHER" id="PTHR13398">
    <property type="entry name" value="GDP-FUCOSE PROTEIN O-FUCOSYLTRANSFERASE 2"/>
    <property type="match status" value="1"/>
</dbReference>
<dbReference type="Gene3D" id="3.40.50.11350">
    <property type="match status" value="1"/>
</dbReference>
<protein>
    <recommendedName>
        <fullName evidence="8">GDP-fucose protein O-fucosyltransferase 2</fullName>
    </recommendedName>
</protein>
<dbReference type="PANTHER" id="PTHR13398:SF0">
    <property type="entry name" value="GDP-FUCOSE PROTEIN O-FUCOSYLTRANSFERASE 2"/>
    <property type="match status" value="1"/>
</dbReference>
<dbReference type="InterPro" id="IPR045130">
    <property type="entry name" value="OFUT2-like"/>
</dbReference>
<organism evidence="9 10">
    <name type="scientific">Mycena belliarum</name>
    <dbReference type="NCBI Taxonomy" id="1033014"/>
    <lineage>
        <taxon>Eukaryota</taxon>
        <taxon>Fungi</taxon>
        <taxon>Dikarya</taxon>
        <taxon>Basidiomycota</taxon>
        <taxon>Agaricomycotina</taxon>
        <taxon>Agaricomycetes</taxon>
        <taxon>Agaricomycetidae</taxon>
        <taxon>Agaricales</taxon>
        <taxon>Marasmiineae</taxon>
        <taxon>Mycenaceae</taxon>
        <taxon>Mycena</taxon>
    </lineage>
</organism>
<keyword evidence="3" id="KW-0808">Transferase</keyword>
<dbReference type="Proteomes" id="UP001222325">
    <property type="component" value="Unassembled WGS sequence"/>
</dbReference>
<keyword evidence="5" id="KW-0294">Fucose metabolism</keyword>
<dbReference type="GO" id="GO:0046922">
    <property type="term" value="F:peptide-O-fucosyltransferase activity"/>
    <property type="evidence" value="ECO:0007669"/>
    <property type="project" value="InterPro"/>
</dbReference>
<dbReference type="GO" id="GO:0006004">
    <property type="term" value="P:fucose metabolic process"/>
    <property type="evidence" value="ECO:0007669"/>
    <property type="project" value="UniProtKB-KW"/>
</dbReference>
<evidence type="ECO:0000313" key="9">
    <source>
        <dbReference type="EMBL" id="KAJ7103289.1"/>
    </source>
</evidence>
<evidence type="ECO:0000256" key="2">
    <source>
        <dbReference type="ARBA" id="ARBA00004922"/>
    </source>
</evidence>